<keyword evidence="7" id="KW-1185">Reference proteome</keyword>
<dbReference type="InterPro" id="IPR010982">
    <property type="entry name" value="Lambda_DNA-bd_dom_sf"/>
</dbReference>
<dbReference type="InterPro" id="IPR046335">
    <property type="entry name" value="LacI/GalR-like_sensor"/>
</dbReference>
<dbReference type="STRING" id="988821.SAMN05421867_1199"/>
<dbReference type="Gene3D" id="1.10.260.40">
    <property type="entry name" value="lambda repressor-like DNA-binding domains"/>
    <property type="match status" value="1"/>
</dbReference>
<feature type="domain" description="HTH lacI-type" evidence="5">
    <location>
        <begin position="44"/>
        <end position="98"/>
    </location>
</feature>
<dbReference type="PROSITE" id="PS50932">
    <property type="entry name" value="HTH_LACI_2"/>
    <property type="match status" value="1"/>
</dbReference>
<dbReference type="PROSITE" id="PS00356">
    <property type="entry name" value="HTH_LACI_1"/>
    <property type="match status" value="1"/>
</dbReference>
<dbReference type="Pfam" id="PF13377">
    <property type="entry name" value="Peripla_BP_3"/>
    <property type="match status" value="1"/>
</dbReference>
<dbReference type="GO" id="GO:0000976">
    <property type="term" value="F:transcription cis-regulatory region binding"/>
    <property type="evidence" value="ECO:0007669"/>
    <property type="project" value="TreeGrafter"/>
</dbReference>
<dbReference type="SMART" id="SM00354">
    <property type="entry name" value="HTH_LACI"/>
    <property type="match status" value="1"/>
</dbReference>
<evidence type="ECO:0000256" key="2">
    <source>
        <dbReference type="ARBA" id="ARBA00023125"/>
    </source>
</evidence>
<keyword evidence="1" id="KW-0805">Transcription regulation</keyword>
<dbReference type="SUPFAM" id="SSF47413">
    <property type="entry name" value="lambda repressor-like DNA-binding domains"/>
    <property type="match status" value="1"/>
</dbReference>
<dbReference type="EMBL" id="FOKA01000019">
    <property type="protein sequence ID" value="SFB37971.1"/>
    <property type="molecule type" value="Genomic_DNA"/>
</dbReference>
<gene>
    <name evidence="6" type="ORF">SAMN05421867_1199</name>
</gene>
<dbReference type="CDD" id="cd01574">
    <property type="entry name" value="PBP1_LacI"/>
    <property type="match status" value="1"/>
</dbReference>
<sequence length="382" mass="40798">MTRHPTGGVADDVAAPSSTAAPRQGRAPDRSTNRSTDRSTDRPPAMSDVAQAAGVSHQTVSRVLNEHPNVRPETRRRVQEAIEELGYRRNTAARALVTRRTGAIGVITEDSPLYGPTMTLIALENAARNQGLYVSVATATRWDVATVRGSLEHYLDQGVDGVVVIASHDEAVRAVQGYRSRVPVVMVGPSELDGDVHTVAVNQYAGARLATRHLLELGHRDVVHVAGPSVWLDARSRTRGWRDAMLQAGLQPREPLVGDWTASTGFRLAKDLLARSRASDDPADRLPTAVFAANDQLALGVLHAFAEAGVKVPQDVSVVGFDDVEGSAHFFPPLTTVTPDFVALGRVCLEQMVSAMAGSPPSSLLVGSSLTVRSSVGPPRRT</sequence>
<evidence type="ECO:0000313" key="7">
    <source>
        <dbReference type="Proteomes" id="UP000199012"/>
    </source>
</evidence>
<keyword evidence="2 6" id="KW-0238">DNA-binding</keyword>
<dbReference type="SUPFAM" id="SSF53822">
    <property type="entry name" value="Periplasmic binding protein-like I"/>
    <property type="match status" value="1"/>
</dbReference>
<feature type="region of interest" description="Disordered" evidence="4">
    <location>
        <begin position="1"/>
        <end position="57"/>
    </location>
</feature>
<dbReference type="Pfam" id="PF00356">
    <property type="entry name" value="LacI"/>
    <property type="match status" value="1"/>
</dbReference>
<dbReference type="PANTHER" id="PTHR30146:SF109">
    <property type="entry name" value="HTH-TYPE TRANSCRIPTIONAL REGULATOR GALS"/>
    <property type="match status" value="1"/>
</dbReference>
<dbReference type="Gene3D" id="3.40.50.2300">
    <property type="match status" value="2"/>
</dbReference>
<keyword evidence="3" id="KW-0804">Transcription</keyword>
<dbReference type="CDD" id="cd01392">
    <property type="entry name" value="HTH_LacI"/>
    <property type="match status" value="1"/>
</dbReference>
<evidence type="ECO:0000313" key="6">
    <source>
        <dbReference type="EMBL" id="SFB37971.1"/>
    </source>
</evidence>
<evidence type="ECO:0000256" key="4">
    <source>
        <dbReference type="SAM" id="MobiDB-lite"/>
    </source>
</evidence>
<dbReference type="InterPro" id="IPR028082">
    <property type="entry name" value="Peripla_BP_I"/>
</dbReference>
<evidence type="ECO:0000256" key="1">
    <source>
        <dbReference type="ARBA" id="ARBA00023015"/>
    </source>
</evidence>
<name>A0A1I1AIW4_9CELL</name>
<feature type="compositionally biased region" description="Basic and acidic residues" evidence="4">
    <location>
        <begin position="26"/>
        <end position="41"/>
    </location>
</feature>
<dbReference type="GO" id="GO:0003700">
    <property type="term" value="F:DNA-binding transcription factor activity"/>
    <property type="evidence" value="ECO:0007669"/>
    <property type="project" value="TreeGrafter"/>
</dbReference>
<proteinExistence type="predicted"/>
<dbReference type="InterPro" id="IPR000843">
    <property type="entry name" value="HTH_LacI"/>
</dbReference>
<organism evidence="6 7">
    <name type="scientific">Cellulomonas marina</name>
    <dbReference type="NCBI Taxonomy" id="988821"/>
    <lineage>
        <taxon>Bacteria</taxon>
        <taxon>Bacillati</taxon>
        <taxon>Actinomycetota</taxon>
        <taxon>Actinomycetes</taxon>
        <taxon>Micrococcales</taxon>
        <taxon>Cellulomonadaceae</taxon>
        <taxon>Cellulomonas</taxon>
    </lineage>
</organism>
<dbReference type="PANTHER" id="PTHR30146">
    <property type="entry name" value="LACI-RELATED TRANSCRIPTIONAL REPRESSOR"/>
    <property type="match status" value="1"/>
</dbReference>
<protein>
    <submittedName>
        <fullName evidence="6">DNA-binding transcriptional regulator, LacI/PurR family</fullName>
    </submittedName>
</protein>
<evidence type="ECO:0000256" key="3">
    <source>
        <dbReference type="ARBA" id="ARBA00023163"/>
    </source>
</evidence>
<evidence type="ECO:0000259" key="5">
    <source>
        <dbReference type="PROSITE" id="PS50932"/>
    </source>
</evidence>
<dbReference type="Proteomes" id="UP000199012">
    <property type="component" value="Unassembled WGS sequence"/>
</dbReference>
<accession>A0A1I1AIW4</accession>
<dbReference type="AlphaFoldDB" id="A0A1I1AIW4"/>
<reference evidence="6 7" key="1">
    <citation type="submission" date="2016-10" db="EMBL/GenBank/DDBJ databases">
        <authorList>
            <person name="de Groot N.N."/>
        </authorList>
    </citation>
    <scope>NUCLEOTIDE SEQUENCE [LARGE SCALE GENOMIC DNA]</scope>
    <source>
        <strain evidence="6 7">CGMCC 4.6945</strain>
    </source>
</reference>